<organism evidence="2 3">
    <name type="scientific">Phaeovulum veldkampii DSM 11550</name>
    <dbReference type="NCBI Taxonomy" id="1185920"/>
    <lineage>
        <taxon>Bacteria</taxon>
        <taxon>Pseudomonadati</taxon>
        <taxon>Pseudomonadota</taxon>
        <taxon>Alphaproteobacteria</taxon>
        <taxon>Rhodobacterales</taxon>
        <taxon>Paracoccaceae</taxon>
        <taxon>Phaeovulum</taxon>
    </lineage>
</organism>
<dbReference type="EMBL" id="PZKF01000049">
    <property type="protein sequence ID" value="PTE14919.1"/>
    <property type="molecule type" value="Genomic_DNA"/>
</dbReference>
<dbReference type="OrthoDB" id="9788260at2"/>
<dbReference type="RefSeq" id="WP_107326011.1">
    <property type="nucleotide sequence ID" value="NZ_NHSP01000073.1"/>
</dbReference>
<keyword evidence="2" id="KW-0378">Hydrolase</keyword>
<dbReference type="GO" id="GO:0016787">
    <property type="term" value="F:hydrolase activity"/>
    <property type="evidence" value="ECO:0007669"/>
    <property type="project" value="UniProtKB-KW"/>
</dbReference>
<feature type="domain" description="Serine aminopeptidase S33" evidence="1">
    <location>
        <begin position="43"/>
        <end position="295"/>
    </location>
</feature>
<gene>
    <name evidence="2" type="ORF">C5F46_14270</name>
</gene>
<dbReference type="AlphaFoldDB" id="A0A2T4JAK5"/>
<name>A0A2T4JAK5_9RHOB</name>
<reference evidence="2 3" key="1">
    <citation type="submission" date="2018-03" db="EMBL/GenBank/DDBJ databases">
        <title>Rhodobacter veldkampii.</title>
        <authorList>
            <person name="Meyer T.E."/>
            <person name="Miller S."/>
            <person name="Lodha T."/>
            <person name="Gandham S."/>
            <person name="Chintalapati S."/>
            <person name="Chintalapati V.R."/>
        </authorList>
    </citation>
    <scope>NUCLEOTIDE SEQUENCE [LARGE SCALE GENOMIC DNA]</scope>
    <source>
        <strain evidence="2 3">DSM 11550</strain>
    </source>
</reference>
<dbReference type="SUPFAM" id="SSF53474">
    <property type="entry name" value="alpha/beta-Hydrolases"/>
    <property type="match status" value="1"/>
</dbReference>
<accession>A0A2T4JAK5</accession>
<dbReference type="Pfam" id="PF12146">
    <property type="entry name" value="Hydrolase_4"/>
    <property type="match status" value="1"/>
</dbReference>
<dbReference type="Gene3D" id="3.40.50.1820">
    <property type="entry name" value="alpha/beta hydrolase"/>
    <property type="match status" value="1"/>
</dbReference>
<evidence type="ECO:0000313" key="3">
    <source>
        <dbReference type="Proteomes" id="UP000241899"/>
    </source>
</evidence>
<dbReference type="PANTHER" id="PTHR11614">
    <property type="entry name" value="PHOSPHOLIPASE-RELATED"/>
    <property type="match status" value="1"/>
</dbReference>
<dbReference type="InterPro" id="IPR022742">
    <property type="entry name" value="Hydrolase_4"/>
</dbReference>
<protein>
    <submittedName>
        <fullName evidence="2">Alpha/beta hydrolase</fullName>
    </submittedName>
</protein>
<dbReference type="InterPro" id="IPR029058">
    <property type="entry name" value="AB_hydrolase_fold"/>
</dbReference>
<comment type="caution">
    <text evidence="2">The sequence shown here is derived from an EMBL/GenBank/DDBJ whole genome shotgun (WGS) entry which is preliminary data.</text>
</comment>
<evidence type="ECO:0000259" key="1">
    <source>
        <dbReference type="Pfam" id="PF12146"/>
    </source>
</evidence>
<sequence length="314" mass="32866">MTRGAPAPLHLALARAPDGGRAFWLQTTDGLRLRAALWQRAGARGTVVLFTGRTEYIEKYGPTIADLAQRGYDLLTLDWRGQGLSDRLLDDPLKGHVAAFADYQHDVAALWAALPGLNLRAPLHLLAHSMGGAIGLRALHQGLAVRSAVFSAPMWGIRLPPGLTGATGLLAHSLAQAGFALASAPGTGAAPYVYTTAFSANALTHDPAAWAQLVAHLAAVPALAVGGPTLGWLDTALAECRALAALPSPTLPCLTGLGADETIVCPTAITARMARWPGGHLARIEGARHELMMERTAPRARFLDAATALFDAQG</sequence>
<keyword evidence="3" id="KW-1185">Reference proteome</keyword>
<proteinExistence type="predicted"/>
<dbReference type="InterPro" id="IPR051044">
    <property type="entry name" value="MAG_DAG_Lipase"/>
</dbReference>
<dbReference type="Proteomes" id="UP000241899">
    <property type="component" value="Unassembled WGS sequence"/>
</dbReference>
<evidence type="ECO:0000313" key="2">
    <source>
        <dbReference type="EMBL" id="PTE14919.1"/>
    </source>
</evidence>